<evidence type="ECO:0000313" key="1">
    <source>
        <dbReference type="EMBL" id="MEN0642688.1"/>
    </source>
</evidence>
<sequence length="170" mass="20131">MWIKDWVSKETAFIEVSFENVEQIVIPIDRLLRLEAKCMIASKLGYENNYNEMVVQFEAMYFHMQLSYESENELVYQSRAEAQPLGMFTHNPLSNCTLDRPHIFGRLLHFRDVVSVLGLSEEKQRLWELYLPWDDSDQYENGWANVNAVNGVLTYEAEMKRRRLKIKTTQ</sequence>
<name>A0ABU9VFR2_9BACI</name>
<reference evidence="1 2" key="1">
    <citation type="submission" date="2024-03" db="EMBL/GenBank/DDBJ databases">
        <title>Bacilli Hybrid Assemblies.</title>
        <authorList>
            <person name="Kovac J."/>
        </authorList>
    </citation>
    <scope>NUCLEOTIDE SEQUENCE [LARGE SCALE GENOMIC DNA]</scope>
    <source>
        <strain evidence="1 2">FSL R7-0666</strain>
    </source>
</reference>
<dbReference type="EMBL" id="JBCITK010000001">
    <property type="protein sequence ID" value="MEN0642688.1"/>
    <property type="molecule type" value="Genomic_DNA"/>
</dbReference>
<dbReference type="RefSeq" id="WP_343129770.1">
    <property type="nucleotide sequence ID" value="NZ_JBCITK010000001.1"/>
</dbReference>
<protein>
    <submittedName>
        <fullName evidence="1">Uncharacterized protein</fullName>
    </submittedName>
</protein>
<organism evidence="1 2">
    <name type="scientific">Alkalicoccobacillus gibsonii</name>
    <dbReference type="NCBI Taxonomy" id="79881"/>
    <lineage>
        <taxon>Bacteria</taxon>
        <taxon>Bacillati</taxon>
        <taxon>Bacillota</taxon>
        <taxon>Bacilli</taxon>
        <taxon>Bacillales</taxon>
        <taxon>Bacillaceae</taxon>
        <taxon>Alkalicoccobacillus</taxon>
    </lineage>
</organism>
<accession>A0ABU9VFR2</accession>
<comment type="caution">
    <text evidence="1">The sequence shown here is derived from an EMBL/GenBank/DDBJ whole genome shotgun (WGS) entry which is preliminary data.</text>
</comment>
<dbReference type="Proteomes" id="UP001418796">
    <property type="component" value="Unassembled WGS sequence"/>
</dbReference>
<evidence type="ECO:0000313" key="2">
    <source>
        <dbReference type="Proteomes" id="UP001418796"/>
    </source>
</evidence>
<proteinExistence type="predicted"/>
<keyword evidence="2" id="KW-1185">Reference proteome</keyword>
<gene>
    <name evidence="1" type="ORF">MKY91_05885</name>
</gene>